<accession>A0ABY1PYV0</accession>
<evidence type="ECO:0000313" key="13">
    <source>
        <dbReference type="EMBL" id="SMP53332.1"/>
    </source>
</evidence>
<dbReference type="RefSeq" id="WP_283441533.1">
    <property type="nucleotide sequence ID" value="NZ_FXUL01000003.1"/>
</dbReference>
<evidence type="ECO:0000256" key="5">
    <source>
        <dbReference type="ARBA" id="ARBA00022519"/>
    </source>
</evidence>
<comment type="subcellular location">
    <subcellularLocation>
        <location evidence="1">Cell inner membrane</location>
        <topology evidence="1">Single-pass membrane protein</topology>
    </subcellularLocation>
</comment>
<name>A0ABY1PYV0_9BURK</name>
<evidence type="ECO:0000256" key="6">
    <source>
        <dbReference type="ARBA" id="ARBA00022692"/>
    </source>
</evidence>
<feature type="domain" description="General secretion pathway GspH" evidence="12">
    <location>
        <begin position="48"/>
        <end position="178"/>
    </location>
</feature>
<protein>
    <recommendedName>
        <fullName evidence="2">Type II secretion system protein H</fullName>
    </recommendedName>
    <alternativeName>
        <fullName evidence="10">General secretion pathway protein H</fullName>
    </alternativeName>
</protein>
<evidence type="ECO:0000256" key="9">
    <source>
        <dbReference type="ARBA" id="ARBA00025772"/>
    </source>
</evidence>
<evidence type="ECO:0000256" key="3">
    <source>
        <dbReference type="ARBA" id="ARBA00022475"/>
    </source>
</evidence>
<keyword evidence="8 11" id="KW-0472">Membrane</keyword>
<reference evidence="13 14" key="1">
    <citation type="submission" date="2017-05" db="EMBL/GenBank/DDBJ databases">
        <authorList>
            <person name="Varghese N."/>
            <person name="Submissions S."/>
        </authorList>
    </citation>
    <scope>NUCLEOTIDE SEQUENCE [LARGE SCALE GENOMIC DNA]</scope>
    <source>
        <strain evidence="13 14">DSM 26001</strain>
    </source>
</reference>
<comment type="similarity">
    <text evidence="9">Belongs to the GSP H family.</text>
</comment>
<evidence type="ECO:0000259" key="12">
    <source>
        <dbReference type="Pfam" id="PF12019"/>
    </source>
</evidence>
<evidence type="ECO:0000256" key="1">
    <source>
        <dbReference type="ARBA" id="ARBA00004377"/>
    </source>
</evidence>
<evidence type="ECO:0000256" key="11">
    <source>
        <dbReference type="SAM" id="Phobius"/>
    </source>
</evidence>
<dbReference type="Proteomes" id="UP001158049">
    <property type="component" value="Unassembled WGS sequence"/>
</dbReference>
<dbReference type="InterPro" id="IPR022346">
    <property type="entry name" value="T2SS_GspH"/>
</dbReference>
<keyword evidence="3" id="KW-1003">Cell membrane</keyword>
<evidence type="ECO:0000256" key="8">
    <source>
        <dbReference type="ARBA" id="ARBA00023136"/>
    </source>
</evidence>
<evidence type="ECO:0000256" key="4">
    <source>
        <dbReference type="ARBA" id="ARBA00022481"/>
    </source>
</evidence>
<keyword evidence="4" id="KW-0488">Methylation</keyword>
<keyword evidence="14" id="KW-1185">Reference proteome</keyword>
<sequence>MLNRLQRGVTSIELMIGIAILAILMAAGMPSMSAWISNAQIRGGAEIVQSGMQLARGEAIKRNAPVRFTLTEADGQIGWRVGCVSITTAPDCPATIQARTAVEASSKARIGASTAIIPNPAPSTQFTTALAAGAALPAGVTFDGFGRSVPAAGADIARVDVINPASAGARRMVITVGSGGVVRMCDPALSRAANSQGC</sequence>
<keyword evidence="6 11" id="KW-0812">Transmembrane</keyword>
<feature type="transmembrane region" description="Helical" evidence="11">
    <location>
        <begin position="12"/>
        <end position="36"/>
    </location>
</feature>
<keyword evidence="5" id="KW-0997">Cell inner membrane</keyword>
<comment type="caution">
    <text evidence="13">The sequence shown here is derived from an EMBL/GenBank/DDBJ whole genome shotgun (WGS) entry which is preliminary data.</text>
</comment>
<dbReference type="EMBL" id="FXUL01000003">
    <property type="protein sequence ID" value="SMP53332.1"/>
    <property type="molecule type" value="Genomic_DNA"/>
</dbReference>
<evidence type="ECO:0000256" key="7">
    <source>
        <dbReference type="ARBA" id="ARBA00022989"/>
    </source>
</evidence>
<keyword evidence="7 11" id="KW-1133">Transmembrane helix</keyword>
<dbReference type="NCBIfam" id="TIGR02532">
    <property type="entry name" value="IV_pilin_GFxxxE"/>
    <property type="match status" value="1"/>
</dbReference>
<dbReference type="SUPFAM" id="SSF54523">
    <property type="entry name" value="Pili subunits"/>
    <property type="match status" value="1"/>
</dbReference>
<dbReference type="Pfam" id="PF12019">
    <property type="entry name" value="GspH"/>
    <property type="match status" value="1"/>
</dbReference>
<evidence type="ECO:0000313" key="14">
    <source>
        <dbReference type="Proteomes" id="UP001158049"/>
    </source>
</evidence>
<dbReference type="Gene3D" id="3.55.40.10">
    <property type="entry name" value="minor pseudopilin epsh domain"/>
    <property type="match status" value="1"/>
</dbReference>
<organism evidence="13 14">
    <name type="scientific">Noviherbaspirillum suwonense</name>
    <dbReference type="NCBI Taxonomy" id="1224511"/>
    <lineage>
        <taxon>Bacteria</taxon>
        <taxon>Pseudomonadati</taxon>
        <taxon>Pseudomonadota</taxon>
        <taxon>Betaproteobacteria</taxon>
        <taxon>Burkholderiales</taxon>
        <taxon>Oxalobacteraceae</taxon>
        <taxon>Noviherbaspirillum</taxon>
    </lineage>
</organism>
<dbReference type="InterPro" id="IPR045584">
    <property type="entry name" value="Pilin-like"/>
</dbReference>
<dbReference type="InterPro" id="IPR012902">
    <property type="entry name" value="N_methyl_site"/>
</dbReference>
<evidence type="ECO:0000256" key="10">
    <source>
        <dbReference type="ARBA" id="ARBA00030775"/>
    </source>
</evidence>
<proteinExistence type="inferred from homology"/>
<evidence type="ECO:0000256" key="2">
    <source>
        <dbReference type="ARBA" id="ARBA00021549"/>
    </source>
</evidence>
<gene>
    <name evidence="13" type="ORF">SAMN06295970_103271</name>
</gene>